<comment type="caution">
    <text evidence="1">The sequence shown here is derived from an EMBL/GenBank/DDBJ whole genome shotgun (WGS) entry which is preliminary data.</text>
</comment>
<organism evidence="1 2">
    <name type="scientific">Aureobasidium pullulans</name>
    <name type="common">Black yeast</name>
    <name type="synonym">Pullularia pullulans</name>
    <dbReference type="NCBI Taxonomy" id="5580"/>
    <lineage>
        <taxon>Eukaryota</taxon>
        <taxon>Fungi</taxon>
        <taxon>Dikarya</taxon>
        <taxon>Ascomycota</taxon>
        <taxon>Pezizomycotina</taxon>
        <taxon>Dothideomycetes</taxon>
        <taxon>Dothideomycetidae</taxon>
        <taxon>Dothideales</taxon>
        <taxon>Saccotheciaceae</taxon>
        <taxon>Aureobasidium</taxon>
    </lineage>
</organism>
<accession>A0ABR0TWG6</accession>
<evidence type="ECO:0000313" key="2">
    <source>
        <dbReference type="Proteomes" id="UP001341245"/>
    </source>
</evidence>
<protein>
    <submittedName>
        <fullName evidence="1">Uncharacterized protein</fullName>
    </submittedName>
</protein>
<keyword evidence="2" id="KW-1185">Reference proteome</keyword>
<evidence type="ECO:0000313" key="1">
    <source>
        <dbReference type="EMBL" id="KAK6008824.1"/>
    </source>
</evidence>
<reference evidence="1 2" key="1">
    <citation type="submission" date="2023-11" db="EMBL/GenBank/DDBJ databases">
        <title>Draft genome sequence and annotation of the polyextremotolerant black yeast-like fungus Aureobasidium pullulans NRRL 62042.</title>
        <authorList>
            <person name="Dielentheis-Frenken M.R.E."/>
            <person name="Wibberg D."/>
            <person name="Blank L.M."/>
            <person name="Tiso T."/>
        </authorList>
    </citation>
    <scope>NUCLEOTIDE SEQUENCE [LARGE SCALE GENOMIC DNA]</scope>
    <source>
        <strain evidence="1 2">NRRL 62042</strain>
    </source>
</reference>
<gene>
    <name evidence="1" type="ORF">QM012_000727</name>
</gene>
<name>A0ABR0TWG6_AURPU</name>
<dbReference type="Proteomes" id="UP001341245">
    <property type="component" value="Unassembled WGS sequence"/>
</dbReference>
<sequence length="109" mass="12336">MEGIWVCYLFCCGFIGLLIRDDKILALLIARSYIRIVLDNGYVTRFAGTYDIAIRRRAFGILDLSRALLNCQTRLTLQPGIDVPPEGNDCVFELAHSRFNRIDLGAEIL</sequence>
<dbReference type="EMBL" id="JASGXD010000001">
    <property type="protein sequence ID" value="KAK6008824.1"/>
    <property type="molecule type" value="Genomic_DNA"/>
</dbReference>
<proteinExistence type="predicted"/>